<dbReference type="AlphaFoldDB" id="A0A346PPQ9"/>
<sequence>MIGEYEYTSIDYHFRHDLEGDWLTINAWAEGVDKPIRFTKLRTPNIYAGEGTLYD</sequence>
<protein>
    <submittedName>
        <fullName evidence="1">Uncharacterized protein</fullName>
    </submittedName>
</protein>
<gene>
    <name evidence="1" type="ORF">AArcMg_1491</name>
</gene>
<dbReference type="EMBL" id="CP027033">
    <property type="protein sequence ID" value="AXR81504.1"/>
    <property type="molecule type" value="Genomic_DNA"/>
</dbReference>
<dbReference type="GeneID" id="42486227"/>
<dbReference type="RefSeq" id="WP_154670600.1">
    <property type="nucleotide sequence ID" value="NZ_CP027033.1"/>
</dbReference>
<proteinExistence type="predicted"/>
<dbReference type="Proteomes" id="UP000258613">
    <property type="component" value="Chromosome"/>
</dbReference>
<reference evidence="2" key="1">
    <citation type="submission" date="2018-02" db="EMBL/GenBank/DDBJ databases">
        <title>Phenotypic and genomic properties of facultatively anaerobic sulfur-reducing natronoarchaea from hypersaline soda lakes.</title>
        <authorList>
            <person name="Sorokin D.Y."/>
            <person name="Kublanov I.V."/>
            <person name="Roman P."/>
            <person name="Sinninghe Damste J.S."/>
            <person name="Golyshin P.N."/>
            <person name="Rojo D."/>
            <person name="Ciordia S."/>
            <person name="Mena M.D.C."/>
            <person name="Ferrer M."/>
            <person name="Messina E."/>
            <person name="Smedile F."/>
            <person name="La Spada G."/>
            <person name="La Cono V."/>
            <person name="Yakimov M.M."/>
        </authorList>
    </citation>
    <scope>NUCLEOTIDE SEQUENCE [LARGE SCALE GENOMIC DNA]</scope>
    <source>
        <strain evidence="2">AArc-Mg</strain>
    </source>
</reference>
<name>A0A346PPQ9_9EURY</name>
<keyword evidence="2" id="KW-1185">Reference proteome</keyword>
<evidence type="ECO:0000313" key="1">
    <source>
        <dbReference type="EMBL" id="AXR81504.1"/>
    </source>
</evidence>
<accession>A0A346PPQ9</accession>
<dbReference type="KEGG" id="nag:AArcMg_1491"/>
<evidence type="ECO:0000313" key="2">
    <source>
        <dbReference type="Proteomes" id="UP000258613"/>
    </source>
</evidence>
<organism evidence="1 2">
    <name type="scientific">Natrarchaeobaculum sulfurireducens</name>
    <dbReference type="NCBI Taxonomy" id="2044521"/>
    <lineage>
        <taxon>Archaea</taxon>
        <taxon>Methanobacteriati</taxon>
        <taxon>Methanobacteriota</taxon>
        <taxon>Stenosarchaea group</taxon>
        <taxon>Halobacteria</taxon>
        <taxon>Halobacteriales</taxon>
        <taxon>Natrialbaceae</taxon>
        <taxon>Natrarchaeobaculum</taxon>
    </lineage>
</organism>